<keyword evidence="9" id="KW-1185">Reference proteome</keyword>
<dbReference type="EMBL" id="CP002278">
    <property type="protein sequence ID" value="ADP77423.1"/>
    <property type="molecule type" value="Genomic_DNA"/>
</dbReference>
<name>E3GYP1_METFV</name>
<dbReference type="SUPFAM" id="SSF52518">
    <property type="entry name" value="Thiamin diphosphate-binding fold (THDP-binding)"/>
    <property type="match status" value="2"/>
</dbReference>
<dbReference type="Gene3D" id="3.40.50.1220">
    <property type="entry name" value="TPP-binding domain"/>
    <property type="match status" value="1"/>
</dbReference>
<evidence type="ECO:0000259" key="5">
    <source>
        <dbReference type="Pfam" id="PF00205"/>
    </source>
</evidence>
<dbReference type="PROSITE" id="PS00187">
    <property type="entry name" value="TPP_ENZYMES"/>
    <property type="match status" value="1"/>
</dbReference>
<dbReference type="HOGENOM" id="CLU_013748_1_2_2"/>
<organism evidence="8 9">
    <name type="scientific">Methanothermus fervidus (strain ATCC 43054 / DSM 2088 / JCM 10308 / V24 S)</name>
    <dbReference type="NCBI Taxonomy" id="523846"/>
    <lineage>
        <taxon>Archaea</taxon>
        <taxon>Methanobacteriati</taxon>
        <taxon>Methanobacteriota</taxon>
        <taxon>Methanomada group</taxon>
        <taxon>Methanobacteria</taxon>
        <taxon>Methanobacteriales</taxon>
        <taxon>Methanothermaceae</taxon>
        <taxon>Methanothermus</taxon>
    </lineage>
</organism>
<comment type="cofactor">
    <cofactor evidence="1">
        <name>thiamine diphosphate</name>
        <dbReference type="ChEBI" id="CHEBI:58937"/>
    </cofactor>
</comment>
<dbReference type="InterPro" id="IPR000399">
    <property type="entry name" value="TPP-bd_CS"/>
</dbReference>
<keyword evidence="3 4" id="KW-0786">Thiamine pyrophosphate</keyword>
<dbReference type="InterPro" id="IPR012000">
    <property type="entry name" value="Thiamin_PyroP_enz_cen_dom"/>
</dbReference>
<dbReference type="OrthoDB" id="6837at2157"/>
<dbReference type="InterPro" id="IPR012001">
    <property type="entry name" value="Thiamin_PyroP_enz_TPP-bd_dom"/>
</dbReference>
<dbReference type="GO" id="GO:0009099">
    <property type="term" value="P:L-valine biosynthetic process"/>
    <property type="evidence" value="ECO:0007669"/>
    <property type="project" value="TreeGrafter"/>
</dbReference>
<comment type="similarity">
    <text evidence="2 4">Belongs to the TPP enzyme family.</text>
</comment>
<reference evidence="8 9" key="1">
    <citation type="journal article" date="2010" name="Stand. Genomic Sci.">
        <title>Complete genome sequence of Methanothermus fervidus type strain (V24S).</title>
        <authorList>
            <person name="Anderson I."/>
            <person name="Djao O.D."/>
            <person name="Misra M."/>
            <person name="Chertkov O."/>
            <person name="Nolan M."/>
            <person name="Lucas S."/>
            <person name="Lapidus A."/>
            <person name="Del Rio T.G."/>
            <person name="Tice H."/>
            <person name="Cheng J.F."/>
            <person name="Tapia R."/>
            <person name="Han C."/>
            <person name="Goodwin L."/>
            <person name="Pitluck S."/>
            <person name="Liolios K."/>
            <person name="Ivanova N."/>
            <person name="Mavromatis K."/>
            <person name="Mikhailova N."/>
            <person name="Pati A."/>
            <person name="Brambilla E."/>
            <person name="Chen A."/>
            <person name="Palaniappan K."/>
            <person name="Land M."/>
            <person name="Hauser L."/>
            <person name="Chang Y.J."/>
            <person name="Jeffries C.D."/>
            <person name="Sikorski J."/>
            <person name="Spring S."/>
            <person name="Rohde M."/>
            <person name="Eichinger K."/>
            <person name="Huber H."/>
            <person name="Wirth R."/>
            <person name="Goker M."/>
            <person name="Detter J.C."/>
            <person name="Woyke T."/>
            <person name="Bristow J."/>
            <person name="Eisen J.A."/>
            <person name="Markowitz V."/>
            <person name="Hugenholtz P."/>
            <person name="Klenk H.P."/>
            <person name="Kyrpides N.C."/>
        </authorList>
    </citation>
    <scope>NUCLEOTIDE SEQUENCE [LARGE SCALE GENOMIC DNA]</scope>
    <source>
        <strain evidence="9">ATCC 43054 / DSM 2088 / JCM 10308 / V24 S</strain>
    </source>
</reference>
<dbReference type="EC" id="2.2.1.6" evidence="8"/>
<evidence type="ECO:0000259" key="7">
    <source>
        <dbReference type="Pfam" id="PF02776"/>
    </source>
</evidence>
<dbReference type="FunFam" id="3.40.50.970:FF:000007">
    <property type="entry name" value="Acetolactate synthase"/>
    <property type="match status" value="1"/>
</dbReference>
<sequence>MKFRCADAIIKILEKENIKYVFGHPGEHVLPLLDAIRKSKIKHVLFRHEQGAIHAADGYARANRKFAVCLSTGGPGALNFVMGVATAYKDSVPLLILTGDIPTNDVGKNVFQEVDICGILKPITLESFDPLTPEDLILSLKKSLKMLKYGPTGPIHINLHKDILEERVSSSLVDKKVKIKIREDKSRLSDAIDILKSAKRLLILAGGGVLWAGASKILKKIVKTKKIPLVTTYPARGVINEYEEFCLGMIGLRGTKAANFAGKTCDVLLALGAKLTERTLEGIGNPEIIQVNLDKRFLKGDVNLQMDVKEFLEIIEKIDISVDGKWLKKLKNLKKEHMEIIKNSKISKTQQIIKKILEFDEKAIIVNDAGSHTTWVTLCKKVVKPRSLIFSGSFGPMGYGLPAAIGVKFAKPNENVIVIVGDGGFQMTLQELATIKQYNLPILICVLNNQSLNIIRQWQEMMYNASYSVELKNPDFVKLAKSYGIKAMKVKNLKEINKILRKALEFNSPFLIEIRVPKENIPLPKTIKEKFSIGWE</sequence>
<gene>
    <name evidence="8" type="ordered locus">Mfer_0624</name>
</gene>
<dbReference type="GO" id="GO:0003984">
    <property type="term" value="F:acetolactate synthase activity"/>
    <property type="evidence" value="ECO:0007669"/>
    <property type="project" value="UniProtKB-EC"/>
</dbReference>
<dbReference type="PANTHER" id="PTHR18968">
    <property type="entry name" value="THIAMINE PYROPHOSPHATE ENZYMES"/>
    <property type="match status" value="1"/>
</dbReference>
<dbReference type="InterPro" id="IPR029061">
    <property type="entry name" value="THDP-binding"/>
</dbReference>
<feature type="domain" description="Thiamine pyrophosphate enzyme central" evidence="5">
    <location>
        <begin position="189"/>
        <end position="313"/>
    </location>
</feature>
<dbReference type="InterPro" id="IPR029035">
    <property type="entry name" value="DHS-like_NAD/FAD-binding_dom"/>
</dbReference>
<dbReference type="Gene3D" id="3.40.50.970">
    <property type="match status" value="2"/>
</dbReference>
<dbReference type="GO" id="GO:0030976">
    <property type="term" value="F:thiamine pyrophosphate binding"/>
    <property type="evidence" value="ECO:0007669"/>
    <property type="project" value="InterPro"/>
</dbReference>
<dbReference type="PANTHER" id="PTHR18968:SF13">
    <property type="entry name" value="ACETOLACTATE SYNTHASE CATALYTIC SUBUNIT, MITOCHONDRIAL"/>
    <property type="match status" value="1"/>
</dbReference>
<dbReference type="Pfam" id="PF02776">
    <property type="entry name" value="TPP_enzyme_N"/>
    <property type="match status" value="1"/>
</dbReference>
<dbReference type="GO" id="GO:0009097">
    <property type="term" value="P:isoleucine biosynthetic process"/>
    <property type="evidence" value="ECO:0007669"/>
    <property type="project" value="TreeGrafter"/>
</dbReference>
<dbReference type="InterPro" id="IPR011766">
    <property type="entry name" value="TPP_enzyme_TPP-bd"/>
</dbReference>
<dbReference type="GO" id="GO:0000287">
    <property type="term" value="F:magnesium ion binding"/>
    <property type="evidence" value="ECO:0007669"/>
    <property type="project" value="InterPro"/>
</dbReference>
<dbReference type="GO" id="GO:0050660">
    <property type="term" value="F:flavin adenine dinucleotide binding"/>
    <property type="evidence" value="ECO:0007669"/>
    <property type="project" value="TreeGrafter"/>
</dbReference>
<keyword evidence="8" id="KW-0808">Transferase</keyword>
<dbReference type="InterPro" id="IPR045229">
    <property type="entry name" value="TPP_enz"/>
</dbReference>
<evidence type="ECO:0000256" key="1">
    <source>
        <dbReference type="ARBA" id="ARBA00001964"/>
    </source>
</evidence>
<dbReference type="STRING" id="523846.Mfer_0624"/>
<evidence type="ECO:0000256" key="2">
    <source>
        <dbReference type="ARBA" id="ARBA00007812"/>
    </source>
</evidence>
<dbReference type="Proteomes" id="UP000002315">
    <property type="component" value="Chromosome"/>
</dbReference>
<evidence type="ECO:0000259" key="6">
    <source>
        <dbReference type="Pfam" id="PF02775"/>
    </source>
</evidence>
<feature type="domain" description="Thiamine pyrophosphate enzyme N-terminal TPP-binding" evidence="7">
    <location>
        <begin position="5"/>
        <end position="117"/>
    </location>
</feature>
<evidence type="ECO:0000256" key="4">
    <source>
        <dbReference type="RuleBase" id="RU362132"/>
    </source>
</evidence>
<dbReference type="Pfam" id="PF00205">
    <property type="entry name" value="TPP_enzyme_M"/>
    <property type="match status" value="1"/>
</dbReference>
<evidence type="ECO:0000256" key="3">
    <source>
        <dbReference type="ARBA" id="ARBA00023052"/>
    </source>
</evidence>
<protein>
    <submittedName>
        <fullName evidence="8">Acetolactate synthase</fullName>
        <ecNumber evidence="8">2.2.1.6</ecNumber>
    </submittedName>
</protein>
<evidence type="ECO:0000313" key="9">
    <source>
        <dbReference type="Proteomes" id="UP000002315"/>
    </source>
</evidence>
<accession>E3GYP1</accession>
<evidence type="ECO:0000313" key="8">
    <source>
        <dbReference type="EMBL" id="ADP77423.1"/>
    </source>
</evidence>
<dbReference type="Pfam" id="PF02775">
    <property type="entry name" value="TPP_enzyme_C"/>
    <property type="match status" value="1"/>
</dbReference>
<dbReference type="AlphaFoldDB" id="E3GYP1"/>
<dbReference type="SUPFAM" id="SSF52467">
    <property type="entry name" value="DHS-like NAD/FAD-binding domain"/>
    <property type="match status" value="1"/>
</dbReference>
<feature type="domain" description="Thiamine pyrophosphate enzyme TPP-binding" evidence="6">
    <location>
        <begin position="368"/>
        <end position="514"/>
    </location>
</feature>
<proteinExistence type="inferred from homology"/>
<dbReference type="GO" id="GO:0044272">
    <property type="term" value="P:sulfur compound biosynthetic process"/>
    <property type="evidence" value="ECO:0007669"/>
    <property type="project" value="UniProtKB-ARBA"/>
</dbReference>
<dbReference type="CDD" id="cd07035">
    <property type="entry name" value="TPP_PYR_POX_like"/>
    <property type="match status" value="1"/>
</dbReference>
<dbReference type="KEGG" id="mfv:Mfer_0624"/>
<dbReference type="GO" id="GO:0005948">
    <property type="term" value="C:acetolactate synthase complex"/>
    <property type="evidence" value="ECO:0007669"/>
    <property type="project" value="TreeGrafter"/>
</dbReference>